<dbReference type="GO" id="GO:0008017">
    <property type="term" value="F:microtubule binding"/>
    <property type="evidence" value="ECO:0007669"/>
    <property type="project" value="TreeGrafter"/>
</dbReference>
<dbReference type="SUPFAM" id="SSF48452">
    <property type="entry name" value="TPR-like"/>
    <property type="match status" value="1"/>
</dbReference>
<dbReference type="PANTHER" id="PTHR16056:SF36">
    <property type="entry name" value="TETRATRICOPEPTIDE REPEAT PROTEIN"/>
    <property type="match status" value="1"/>
</dbReference>
<accession>A0A811LED4</accession>
<dbReference type="InterPro" id="IPR011990">
    <property type="entry name" value="TPR-like_helical_dom_sf"/>
</dbReference>
<organism evidence="2 3">
    <name type="scientific">Bursaphelenchus okinawaensis</name>
    <dbReference type="NCBI Taxonomy" id="465554"/>
    <lineage>
        <taxon>Eukaryota</taxon>
        <taxon>Metazoa</taxon>
        <taxon>Ecdysozoa</taxon>
        <taxon>Nematoda</taxon>
        <taxon>Chromadorea</taxon>
        <taxon>Rhabditida</taxon>
        <taxon>Tylenchina</taxon>
        <taxon>Tylenchomorpha</taxon>
        <taxon>Aphelenchoidea</taxon>
        <taxon>Aphelenchoididae</taxon>
        <taxon>Bursaphelenchus</taxon>
    </lineage>
</organism>
<protein>
    <recommendedName>
        <fullName evidence="4">TPR_REGION domain-containing protein</fullName>
    </recommendedName>
</protein>
<feature type="compositionally biased region" description="Acidic residues" evidence="1">
    <location>
        <begin position="235"/>
        <end position="252"/>
    </location>
</feature>
<evidence type="ECO:0000313" key="2">
    <source>
        <dbReference type="EMBL" id="CAD5226523.1"/>
    </source>
</evidence>
<feature type="region of interest" description="Disordered" evidence="1">
    <location>
        <begin position="231"/>
        <end position="252"/>
    </location>
</feature>
<dbReference type="Pfam" id="PF21033">
    <property type="entry name" value="RMD1-3"/>
    <property type="match status" value="1"/>
</dbReference>
<proteinExistence type="predicted"/>
<gene>
    <name evidence="2" type="ORF">BOKJ2_LOCUS12115</name>
</gene>
<comment type="caution">
    <text evidence="2">The sequence shown here is derived from an EMBL/GenBank/DDBJ whole genome shotgun (WGS) entry which is preliminary data.</text>
</comment>
<dbReference type="Proteomes" id="UP000783686">
    <property type="component" value="Unassembled WGS sequence"/>
</dbReference>
<evidence type="ECO:0008006" key="4">
    <source>
        <dbReference type="Google" id="ProtNLM"/>
    </source>
</evidence>
<dbReference type="Proteomes" id="UP000614601">
    <property type="component" value="Unassembled WGS sequence"/>
</dbReference>
<dbReference type="OrthoDB" id="512473at2759"/>
<evidence type="ECO:0000256" key="1">
    <source>
        <dbReference type="SAM" id="MobiDB-lite"/>
    </source>
</evidence>
<dbReference type="GO" id="GO:0097431">
    <property type="term" value="C:mitotic spindle pole"/>
    <property type="evidence" value="ECO:0007669"/>
    <property type="project" value="TreeGrafter"/>
</dbReference>
<dbReference type="AlphaFoldDB" id="A0A811LED4"/>
<evidence type="ECO:0000313" key="3">
    <source>
        <dbReference type="Proteomes" id="UP000614601"/>
    </source>
</evidence>
<dbReference type="PANTHER" id="PTHR16056">
    <property type="entry name" value="REGULATOR OF MICROTUBULE DYNAMICS PROTEIN"/>
    <property type="match status" value="1"/>
</dbReference>
<reference evidence="2" key="1">
    <citation type="submission" date="2020-09" db="EMBL/GenBank/DDBJ databases">
        <authorList>
            <person name="Kikuchi T."/>
        </authorList>
    </citation>
    <scope>NUCLEOTIDE SEQUENCE</scope>
    <source>
        <strain evidence="2">SH1</strain>
    </source>
</reference>
<dbReference type="GO" id="GO:0005876">
    <property type="term" value="C:spindle microtubule"/>
    <property type="evidence" value="ECO:0007669"/>
    <property type="project" value="TreeGrafter"/>
</dbReference>
<dbReference type="EMBL" id="CAJFCW020000005">
    <property type="protein sequence ID" value="CAG9122291.1"/>
    <property type="molecule type" value="Genomic_DNA"/>
</dbReference>
<dbReference type="Gene3D" id="1.25.40.10">
    <property type="entry name" value="Tetratricopeptide repeat domain"/>
    <property type="match status" value="1"/>
</dbReference>
<dbReference type="InterPro" id="IPR049039">
    <property type="entry name" value="RMD1-3_a_helical_rpt"/>
</dbReference>
<sequence length="252" mass="29015">MSTFETVDGFLNEYDGEHAYEELKKDLPEKPSVGHLYRLAHACYIRANQRDDENQRLELLREGSDFAKQAVELDPENGIVMKWAATLVGVLAEHSSWKEKVALGNEFKKYLDKAIEKLPEEWTLLHMRGRFIYQIANLGIMERAFVSMTFQSLPAATYEMALQDLLKMEELCPGDLDNQLFIGKVYYAMGNNEKAKEWLSLLCEAEAVDAIDREHIDEAFELMEKIEPGYKQNFEEETAEQSEDPESIESTQ</sequence>
<dbReference type="EMBL" id="CAJFDH010000005">
    <property type="protein sequence ID" value="CAD5226523.1"/>
    <property type="molecule type" value="Genomic_DNA"/>
</dbReference>
<name>A0A811LED4_9BILA</name>
<keyword evidence="3" id="KW-1185">Reference proteome</keyword>
<dbReference type="GO" id="GO:0005739">
    <property type="term" value="C:mitochondrion"/>
    <property type="evidence" value="ECO:0007669"/>
    <property type="project" value="TreeGrafter"/>
</dbReference>